<dbReference type="Gene3D" id="3.90.100.10">
    <property type="entry name" value="Orn/Lys/Arg decarboxylase, C-terminal domain"/>
    <property type="match status" value="1"/>
</dbReference>
<dbReference type="InterPro" id="IPR052357">
    <property type="entry name" value="Orn_Lys_Arg_decarboxylase-I"/>
</dbReference>
<reference evidence="9" key="1">
    <citation type="submission" date="2016-01" db="EMBL/GenBank/DDBJ databases">
        <authorList>
            <person name="Mitreva M."/>
            <person name="Pepin K.H."/>
            <person name="Mihindukulasuriya K.A."/>
            <person name="Fulton R."/>
            <person name="Fronick C."/>
            <person name="O'Laughlin M."/>
            <person name="Miner T."/>
            <person name="Herter B."/>
            <person name="Rosa B.A."/>
            <person name="Cordes M."/>
            <person name="Tomlinson C."/>
            <person name="Wollam A."/>
            <person name="Palsikar V.B."/>
            <person name="Mardis E.R."/>
            <person name="Wilson R.K."/>
        </authorList>
    </citation>
    <scope>NUCLEOTIDE SEQUENCE [LARGE SCALE GENOMIC DNA]</scope>
    <source>
        <strain evidence="9">DNF00729</strain>
    </source>
</reference>
<dbReference type="SUPFAM" id="SSF53383">
    <property type="entry name" value="PLP-dependent transferases"/>
    <property type="match status" value="1"/>
</dbReference>
<evidence type="ECO:0000256" key="2">
    <source>
        <dbReference type="ARBA" id="ARBA00010671"/>
    </source>
</evidence>
<dbReference type="Gene3D" id="3.40.640.10">
    <property type="entry name" value="Type I PLP-dependent aspartate aminotransferase-like (Major domain)"/>
    <property type="match status" value="1"/>
</dbReference>
<evidence type="ECO:0000259" key="6">
    <source>
        <dbReference type="Pfam" id="PF01276"/>
    </source>
</evidence>
<dbReference type="EMBL" id="LSDG01000040">
    <property type="protein sequence ID" value="KXB65649.1"/>
    <property type="molecule type" value="Genomic_DNA"/>
</dbReference>
<evidence type="ECO:0000256" key="3">
    <source>
        <dbReference type="ARBA" id="ARBA00022793"/>
    </source>
</evidence>
<dbReference type="PANTHER" id="PTHR43277:SF4">
    <property type="entry name" value="ARGININE DECARBOXYLASE"/>
    <property type="match status" value="1"/>
</dbReference>
<dbReference type="InterPro" id="IPR015424">
    <property type="entry name" value="PyrdxlP-dep_Trfase"/>
</dbReference>
<name>A0A134AD52_9FIRM</name>
<keyword evidence="9" id="KW-1185">Reference proteome</keyword>
<feature type="domain" description="Orn/Lys/Arg decarboxylase C-terminal" evidence="7">
    <location>
        <begin position="382"/>
        <end position="436"/>
    </location>
</feature>
<protein>
    <submittedName>
        <fullName evidence="8">Orn/Lys/Arg decarboxylase, major domain protein</fullName>
    </submittedName>
</protein>
<dbReference type="PATRIC" id="fig|755172.3.peg.1338"/>
<comment type="cofactor">
    <cofactor evidence="1">
        <name>pyridoxal 5'-phosphate</name>
        <dbReference type="ChEBI" id="CHEBI:597326"/>
    </cofactor>
</comment>
<evidence type="ECO:0000256" key="1">
    <source>
        <dbReference type="ARBA" id="ARBA00001933"/>
    </source>
</evidence>
<accession>A0A134AD52</accession>
<keyword evidence="3" id="KW-0210">Decarboxylase</keyword>
<dbReference type="STRING" id="755172.HMPREF1863_01378"/>
<keyword evidence="5" id="KW-0456">Lyase</keyword>
<dbReference type="InterPro" id="IPR008286">
    <property type="entry name" value="Prn/Lys/Arg_de-COase_C"/>
</dbReference>
<evidence type="ECO:0000256" key="5">
    <source>
        <dbReference type="ARBA" id="ARBA00023239"/>
    </source>
</evidence>
<evidence type="ECO:0000259" key="7">
    <source>
        <dbReference type="Pfam" id="PF03711"/>
    </source>
</evidence>
<evidence type="ECO:0000313" key="8">
    <source>
        <dbReference type="EMBL" id="KXB65649.1"/>
    </source>
</evidence>
<evidence type="ECO:0000313" key="9">
    <source>
        <dbReference type="Proteomes" id="UP000070442"/>
    </source>
</evidence>
<dbReference type="Pfam" id="PF01276">
    <property type="entry name" value="OKR_DC_1"/>
    <property type="match status" value="1"/>
</dbReference>
<dbReference type="SUPFAM" id="SSF55904">
    <property type="entry name" value="Ornithine decarboxylase C-terminal domain"/>
    <property type="match status" value="1"/>
</dbReference>
<dbReference type="GO" id="GO:0016831">
    <property type="term" value="F:carboxy-lyase activity"/>
    <property type="evidence" value="ECO:0007669"/>
    <property type="project" value="UniProtKB-KW"/>
</dbReference>
<evidence type="ECO:0000256" key="4">
    <source>
        <dbReference type="ARBA" id="ARBA00022898"/>
    </source>
</evidence>
<proteinExistence type="inferred from homology"/>
<feature type="domain" description="Orn/Lys/Arg decarboxylases family 1 pyridoxal-P attachment site" evidence="6">
    <location>
        <begin position="14"/>
        <end position="286"/>
    </location>
</feature>
<dbReference type="AlphaFoldDB" id="A0A134AD52"/>
<dbReference type="InterPro" id="IPR000310">
    <property type="entry name" value="Orn/Lys/Arg_deCO2ase_major_dom"/>
</dbReference>
<dbReference type="Pfam" id="PF03711">
    <property type="entry name" value="OKR_DC_1_C"/>
    <property type="match status" value="1"/>
</dbReference>
<dbReference type="OrthoDB" id="9815233at2"/>
<dbReference type="Proteomes" id="UP000070442">
    <property type="component" value="Unassembled WGS sequence"/>
</dbReference>
<dbReference type="InterPro" id="IPR015421">
    <property type="entry name" value="PyrdxlP-dep_Trfase_major"/>
</dbReference>
<keyword evidence="4" id="KW-0663">Pyridoxal phosphate</keyword>
<comment type="similarity">
    <text evidence="2">Belongs to the Orn/Lys/Arg decarboxylase class-I family.</text>
</comment>
<gene>
    <name evidence="8" type="ORF">HMPREF1863_01378</name>
</gene>
<dbReference type="InterPro" id="IPR036633">
    <property type="entry name" value="Prn/Lys/Arg_de-COase_C_sf"/>
</dbReference>
<sequence length="457" mass="50343">MRAYAARGINVKRPLFERLTSFRGDANFAMPGHKNRVTFDFDWREDLTEIVGADNLLNPEDCIKASQEEMAKAYGVAQTVMVPAGSTTAIKIALFLATNPGDCVLVQRNSHLSLFHGAVSLDLKLSYLDGEVDEATGLFAGITPESVEEALDKNPHVTAVFLTSPDYFGGILPLKAIADIVGKRGKKLIVDEAHGAHLPFSELRAFSAVHYADYMVQSLHKTAPALTGAALLHLKEEENNRRLLKGMQHFLSTSPSYLTMLSSEFAVAAMEGGYDDERVNRWREEIIQNVSDLYVPNRKSDGLIAHDPGKLLFHMAGRRGDEVVESLAKRGVHLEMGDRYYALAILSPYNTDEDFRKLMGKLKDLPTGKVESFHMKKMPKGEVVLSPREAFFSPTRSVSVKESVGCIAADTITPYPPGIPIITYGERITCDIADYIADHPDAIGISDGMITVVKEEL</sequence>
<comment type="caution">
    <text evidence="8">The sequence shown here is derived from an EMBL/GenBank/DDBJ whole genome shotgun (WGS) entry which is preliminary data.</text>
</comment>
<organism evidence="8 9">
    <name type="scientific">Aedoeadaptatus coxii</name>
    <dbReference type="NCBI Taxonomy" id="755172"/>
    <lineage>
        <taxon>Bacteria</taxon>
        <taxon>Bacillati</taxon>
        <taxon>Bacillota</taxon>
        <taxon>Tissierellia</taxon>
        <taxon>Tissierellales</taxon>
        <taxon>Peptoniphilaceae</taxon>
        <taxon>Aedoeadaptatus</taxon>
    </lineage>
</organism>
<dbReference type="PANTHER" id="PTHR43277">
    <property type="entry name" value="ARGININE DECARBOXYLASE"/>
    <property type="match status" value="1"/>
</dbReference>